<dbReference type="GO" id="GO:0000209">
    <property type="term" value="P:protein polyubiquitination"/>
    <property type="evidence" value="ECO:0007669"/>
    <property type="project" value="TreeGrafter"/>
</dbReference>
<name>A0AA39FSG1_MICHY</name>
<dbReference type="GO" id="GO:0061630">
    <property type="term" value="F:ubiquitin protein ligase activity"/>
    <property type="evidence" value="ECO:0007669"/>
    <property type="project" value="TreeGrafter"/>
</dbReference>
<reference evidence="3" key="2">
    <citation type="submission" date="2023-03" db="EMBL/GenBank/DDBJ databases">
        <authorList>
            <person name="Inwood S.N."/>
            <person name="Skelly J.G."/>
            <person name="Guhlin J."/>
            <person name="Harrop T.W.R."/>
            <person name="Goldson S.G."/>
            <person name="Dearden P.K."/>
        </authorList>
    </citation>
    <scope>NUCLEOTIDE SEQUENCE</scope>
    <source>
        <strain evidence="3">Lincoln</strain>
        <tissue evidence="3">Whole body</tissue>
    </source>
</reference>
<protein>
    <submittedName>
        <fullName evidence="3">Uncharacterized protein</fullName>
    </submittedName>
</protein>
<reference evidence="3" key="1">
    <citation type="journal article" date="2023" name="bioRxiv">
        <title>Scaffold-level genome assemblies of two parasitoid biocontrol wasps reveal the parthenogenesis mechanism and an associated novel virus.</title>
        <authorList>
            <person name="Inwood S."/>
            <person name="Skelly J."/>
            <person name="Guhlin J."/>
            <person name="Harrop T."/>
            <person name="Goldson S."/>
            <person name="Dearden P."/>
        </authorList>
    </citation>
    <scope>NUCLEOTIDE SEQUENCE</scope>
    <source>
        <strain evidence="3">Lincoln</strain>
        <tissue evidence="3">Whole body</tissue>
    </source>
</reference>
<dbReference type="AlphaFoldDB" id="A0AA39FSG1"/>
<organism evidence="3 4">
    <name type="scientific">Microctonus hyperodae</name>
    <name type="common">Parasitoid wasp</name>
    <dbReference type="NCBI Taxonomy" id="165561"/>
    <lineage>
        <taxon>Eukaryota</taxon>
        <taxon>Metazoa</taxon>
        <taxon>Ecdysozoa</taxon>
        <taxon>Arthropoda</taxon>
        <taxon>Hexapoda</taxon>
        <taxon>Insecta</taxon>
        <taxon>Pterygota</taxon>
        <taxon>Neoptera</taxon>
        <taxon>Endopterygota</taxon>
        <taxon>Hymenoptera</taxon>
        <taxon>Apocrita</taxon>
        <taxon>Ichneumonoidea</taxon>
        <taxon>Braconidae</taxon>
        <taxon>Euphorinae</taxon>
        <taxon>Microctonus</taxon>
    </lineage>
</organism>
<evidence type="ECO:0000313" key="3">
    <source>
        <dbReference type="EMBL" id="KAK0174989.1"/>
    </source>
</evidence>
<dbReference type="PROSITE" id="PS51125">
    <property type="entry name" value="NHL"/>
    <property type="match status" value="2"/>
</dbReference>
<dbReference type="PANTHER" id="PTHR24104">
    <property type="entry name" value="E3 UBIQUITIN-PROTEIN LIGASE NHLRC1-RELATED"/>
    <property type="match status" value="1"/>
</dbReference>
<evidence type="ECO:0000256" key="2">
    <source>
        <dbReference type="PROSITE-ProRule" id="PRU00504"/>
    </source>
</evidence>
<feature type="repeat" description="NHL" evidence="2">
    <location>
        <begin position="188"/>
        <end position="230"/>
    </location>
</feature>
<dbReference type="Gene3D" id="2.120.10.30">
    <property type="entry name" value="TolB, C-terminal domain"/>
    <property type="match status" value="1"/>
</dbReference>
<proteinExistence type="predicted"/>
<sequence>MLCEIETKCHNAVNQIRQSRQNPPSFEENWIAFTGTEDNILQTIGNIGSVIVNNPGPIGDRRALKGRGTSPQMIQQQHQRHYNHRASQNHSPHSQNRFPHHYPQQMILAGPIPIGRPIPSNSSPISVFAGRNSLLSMPRTVCIIGNDGEVSDNLCRPWGIACDKDGHVIVADRSNNRIQIFKDDGTFIRRFGTHGTAPGEFDRPAGVAVDSRRRIIVADKDNHRIQFPKNTDAAGAMRNVIGLEERKISGALLFSFRCRLENLGCSSHKNIEITDCQHHEYRQSSLMYHCAFENVKQSKCWIEKSAQKQNQSIGRSLKLYYQSEERIEDMKLQDIAYFSKEFILKLISTNLTGFGINYRKN</sequence>
<evidence type="ECO:0000313" key="4">
    <source>
        <dbReference type="Proteomes" id="UP001168972"/>
    </source>
</evidence>
<dbReference type="EMBL" id="JAQQBR010000005">
    <property type="protein sequence ID" value="KAK0174989.1"/>
    <property type="molecule type" value="Genomic_DNA"/>
</dbReference>
<dbReference type="GO" id="GO:0043161">
    <property type="term" value="P:proteasome-mediated ubiquitin-dependent protein catabolic process"/>
    <property type="evidence" value="ECO:0007669"/>
    <property type="project" value="TreeGrafter"/>
</dbReference>
<gene>
    <name evidence="3" type="ORF">PV327_008775</name>
</gene>
<dbReference type="PANTHER" id="PTHR24104:SF55">
    <property type="entry name" value="E3 UBIQUITIN-PROTEIN LIGASE TRIM71"/>
    <property type="match status" value="1"/>
</dbReference>
<dbReference type="SUPFAM" id="SSF63829">
    <property type="entry name" value="Calcium-dependent phosphotriesterase"/>
    <property type="match status" value="1"/>
</dbReference>
<dbReference type="InterPro" id="IPR001258">
    <property type="entry name" value="NHL_repeat"/>
</dbReference>
<keyword evidence="1" id="KW-0677">Repeat</keyword>
<evidence type="ECO:0000256" key="1">
    <source>
        <dbReference type="ARBA" id="ARBA00022737"/>
    </source>
</evidence>
<comment type="caution">
    <text evidence="3">The sequence shown here is derived from an EMBL/GenBank/DDBJ whole genome shotgun (WGS) entry which is preliminary data.</text>
</comment>
<keyword evidence="4" id="KW-1185">Reference proteome</keyword>
<dbReference type="InterPro" id="IPR050952">
    <property type="entry name" value="TRIM-NHL_E3_ligases"/>
</dbReference>
<dbReference type="InterPro" id="IPR011042">
    <property type="entry name" value="6-blade_b-propeller_TolB-like"/>
</dbReference>
<accession>A0AA39FSG1</accession>
<dbReference type="Pfam" id="PF01436">
    <property type="entry name" value="NHL"/>
    <property type="match status" value="2"/>
</dbReference>
<dbReference type="Proteomes" id="UP001168972">
    <property type="component" value="Unassembled WGS sequence"/>
</dbReference>
<feature type="repeat" description="NHL" evidence="2">
    <location>
        <begin position="153"/>
        <end position="184"/>
    </location>
</feature>